<keyword evidence="10" id="KW-0718">Serine biosynthesis</keyword>
<reference evidence="13 14" key="1">
    <citation type="submission" date="2022-06" db="EMBL/GenBank/DDBJ databases">
        <title>Roseomonas CN29.</title>
        <authorList>
            <person name="Cheng Y."/>
            <person name="He X."/>
        </authorList>
    </citation>
    <scope>NUCLEOTIDE SEQUENCE [LARGE SCALE GENOMIC DNA]</scope>
    <source>
        <strain evidence="13 14">CN29</strain>
    </source>
</reference>
<dbReference type="EC" id="2.6.1.52" evidence="4"/>
<dbReference type="NCBIfam" id="TIGR01365">
    <property type="entry name" value="serC_2"/>
    <property type="match status" value="1"/>
</dbReference>
<organism evidence="13 14">
    <name type="scientific">Roseomonas populi</name>
    <dbReference type="NCBI Taxonomy" id="3121582"/>
    <lineage>
        <taxon>Bacteria</taxon>
        <taxon>Pseudomonadati</taxon>
        <taxon>Pseudomonadota</taxon>
        <taxon>Alphaproteobacteria</taxon>
        <taxon>Acetobacterales</taxon>
        <taxon>Roseomonadaceae</taxon>
        <taxon>Roseomonas</taxon>
    </lineage>
</organism>
<proteinExistence type="inferred from homology"/>
<evidence type="ECO:0000256" key="1">
    <source>
        <dbReference type="ARBA" id="ARBA00001933"/>
    </source>
</evidence>
<comment type="similarity">
    <text evidence="3">Belongs to the class-V pyridoxal-phosphate-dependent aminotransferase family. SerC subfamily.</text>
</comment>
<dbReference type="NCBIfam" id="NF002841">
    <property type="entry name" value="PRK03080.1-2"/>
    <property type="match status" value="1"/>
</dbReference>
<evidence type="ECO:0000256" key="3">
    <source>
        <dbReference type="ARBA" id="ARBA00006904"/>
    </source>
</evidence>
<gene>
    <name evidence="13" type="ORF">NRP21_09160</name>
</gene>
<dbReference type="InterPro" id="IPR015421">
    <property type="entry name" value="PyrdxlP-dep_Trfase_major"/>
</dbReference>
<dbReference type="Gene3D" id="3.90.1150.10">
    <property type="entry name" value="Aspartate Aminotransferase, domain 1"/>
    <property type="match status" value="1"/>
</dbReference>
<protein>
    <recommendedName>
        <fullName evidence="4">phosphoserine transaminase</fullName>
        <ecNumber evidence="4">2.6.1.52</ecNumber>
    </recommendedName>
</protein>
<keyword evidence="14" id="KW-1185">Reference proteome</keyword>
<dbReference type="InterPro" id="IPR006271">
    <property type="entry name" value="Pser_aminoTfrase_methanosarc"/>
</dbReference>
<comment type="catalytic activity">
    <reaction evidence="11">
        <text>O-phospho-L-serine + 2-oxoglutarate = 3-phosphooxypyruvate + L-glutamate</text>
        <dbReference type="Rhea" id="RHEA:14329"/>
        <dbReference type="ChEBI" id="CHEBI:16810"/>
        <dbReference type="ChEBI" id="CHEBI:18110"/>
        <dbReference type="ChEBI" id="CHEBI:29985"/>
        <dbReference type="ChEBI" id="CHEBI:57524"/>
        <dbReference type="EC" id="2.6.1.52"/>
    </reaction>
</comment>
<evidence type="ECO:0000256" key="7">
    <source>
        <dbReference type="ARBA" id="ARBA00022605"/>
    </source>
</evidence>
<dbReference type="SUPFAM" id="SSF53383">
    <property type="entry name" value="PLP-dependent transferases"/>
    <property type="match status" value="1"/>
</dbReference>
<evidence type="ECO:0000256" key="10">
    <source>
        <dbReference type="ARBA" id="ARBA00023299"/>
    </source>
</evidence>
<evidence type="ECO:0000256" key="2">
    <source>
        <dbReference type="ARBA" id="ARBA00005099"/>
    </source>
</evidence>
<keyword evidence="6 13" id="KW-0032">Aminotransferase</keyword>
<accession>A0ABT1X2A0</accession>
<comment type="cofactor">
    <cofactor evidence="1">
        <name>pyridoxal 5'-phosphate</name>
        <dbReference type="ChEBI" id="CHEBI:597326"/>
    </cofactor>
</comment>
<evidence type="ECO:0000313" key="14">
    <source>
        <dbReference type="Proteomes" id="UP001524642"/>
    </source>
</evidence>
<keyword evidence="5" id="KW-0963">Cytoplasm</keyword>
<dbReference type="PANTHER" id="PTHR21152">
    <property type="entry name" value="AMINOTRANSFERASE CLASS V"/>
    <property type="match status" value="1"/>
</dbReference>
<evidence type="ECO:0000313" key="13">
    <source>
        <dbReference type="EMBL" id="MCR0982214.1"/>
    </source>
</evidence>
<dbReference type="RefSeq" id="WP_257715887.1">
    <property type="nucleotide sequence ID" value="NZ_JANJOU010000006.1"/>
</dbReference>
<evidence type="ECO:0000256" key="6">
    <source>
        <dbReference type="ARBA" id="ARBA00022576"/>
    </source>
</evidence>
<dbReference type="Proteomes" id="UP001524642">
    <property type="component" value="Unassembled WGS sequence"/>
</dbReference>
<evidence type="ECO:0000256" key="12">
    <source>
        <dbReference type="SAM" id="MobiDB-lite"/>
    </source>
</evidence>
<dbReference type="GO" id="GO:0004648">
    <property type="term" value="F:O-phospho-L-serine:2-oxoglutarate aminotransferase activity"/>
    <property type="evidence" value="ECO:0007669"/>
    <property type="project" value="UniProtKB-EC"/>
</dbReference>
<dbReference type="InterPro" id="IPR022278">
    <property type="entry name" value="Pser_aminoTfrase"/>
</dbReference>
<dbReference type="PANTHER" id="PTHR21152:SF40">
    <property type="entry name" value="ALANINE--GLYOXYLATE AMINOTRANSFERASE"/>
    <property type="match status" value="1"/>
</dbReference>
<dbReference type="CDD" id="cd01494">
    <property type="entry name" value="AAT_I"/>
    <property type="match status" value="1"/>
</dbReference>
<dbReference type="PIRSF" id="PIRSF000525">
    <property type="entry name" value="SerC"/>
    <property type="match status" value="1"/>
</dbReference>
<dbReference type="InterPro" id="IPR015422">
    <property type="entry name" value="PyrdxlP-dep_Trfase_small"/>
</dbReference>
<dbReference type="Gene3D" id="3.40.640.10">
    <property type="entry name" value="Type I PLP-dependent aspartate aminotransferase-like (Major domain)"/>
    <property type="match status" value="1"/>
</dbReference>
<dbReference type="InterPro" id="IPR015424">
    <property type="entry name" value="PyrdxlP-dep_Trfase"/>
</dbReference>
<sequence length="401" mass="42968">MAATAGLERARPSVRPGNPCFSSGPCAKRPGWSLAALEGALLGRSHRARDPHARIVEVIERSKAVLGMPADWRLGVVPGSDTGAVEMVLWSVLGARGVDVLVWESFSKEWATDIVSQLKLPDARIREADYGRLPSLEPVNPSRDAVFVWNGTTSGVRLSHADFIADDREGLAICDATSAAFAMRLPWDKLDVVTWSWQKVLGGEAAHGMLALSPRAVARLESWDSGRPMPKVFRLTKGGKLIEGIFKGDTINTPSMLCVEDALDGLRWAESIGGLDALVARSEANLAAVADWVSTSGWAGFLAEDPATRSCTSICLKITVPWFAAMDAAGQARAAKRLAAILEEEGVALDVASYRDAPPGLRIWGGATVETADIKALLPWLDWAFAELAVELAHEEASPAK</sequence>
<comment type="caution">
    <text evidence="13">The sequence shown here is derived from an EMBL/GenBank/DDBJ whole genome shotgun (WGS) entry which is preliminary data.</text>
</comment>
<evidence type="ECO:0000256" key="11">
    <source>
        <dbReference type="ARBA" id="ARBA00049007"/>
    </source>
</evidence>
<evidence type="ECO:0000256" key="9">
    <source>
        <dbReference type="ARBA" id="ARBA00022898"/>
    </source>
</evidence>
<keyword evidence="7" id="KW-0028">Amino-acid biosynthesis</keyword>
<comment type="pathway">
    <text evidence="2">Amino-acid biosynthesis; L-serine biosynthesis; L-serine from 3-phospho-D-glycerate: step 2/3.</text>
</comment>
<keyword evidence="9" id="KW-0663">Pyridoxal phosphate</keyword>
<evidence type="ECO:0000256" key="8">
    <source>
        <dbReference type="ARBA" id="ARBA00022679"/>
    </source>
</evidence>
<evidence type="ECO:0000256" key="5">
    <source>
        <dbReference type="ARBA" id="ARBA00022490"/>
    </source>
</evidence>
<feature type="region of interest" description="Disordered" evidence="12">
    <location>
        <begin position="1"/>
        <end position="22"/>
    </location>
</feature>
<evidence type="ECO:0000256" key="4">
    <source>
        <dbReference type="ARBA" id="ARBA00013030"/>
    </source>
</evidence>
<name>A0ABT1X2A0_9PROT</name>
<dbReference type="EMBL" id="JANJOU010000006">
    <property type="protein sequence ID" value="MCR0982214.1"/>
    <property type="molecule type" value="Genomic_DNA"/>
</dbReference>
<keyword evidence="8 13" id="KW-0808">Transferase</keyword>